<dbReference type="EMBL" id="JARTLI010000008">
    <property type="protein sequence ID" value="MED5051679.1"/>
    <property type="molecule type" value="Genomic_DNA"/>
</dbReference>
<evidence type="ECO:0000256" key="2">
    <source>
        <dbReference type="ARBA" id="ARBA00023315"/>
    </source>
</evidence>
<dbReference type="EMBL" id="JAQOTG010000024">
    <property type="protein sequence ID" value="MDE8565483.1"/>
    <property type="molecule type" value="Genomic_DNA"/>
</dbReference>
<evidence type="ECO:0000256" key="1">
    <source>
        <dbReference type="ARBA" id="ARBA00022679"/>
    </source>
</evidence>
<dbReference type="PROSITE" id="PS51186">
    <property type="entry name" value="GNAT"/>
    <property type="match status" value="1"/>
</dbReference>
<comment type="caution">
    <text evidence="5">The sequence shown here is derived from an EMBL/GenBank/DDBJ whole genome shotgun (WGS) entry which is preliminary data.</text>
</comment>
<evidence type="ECO:0000259" key="3">
    <source>
        <dbReference type="PROSITE" id="PS51186"/>
    </source>
</evidence>
<dbReference type="Proteomes" id="UP001213979">
    <property type="component" value="Unassembled WGS sequence"/>
</dbReference>
<dbReference type="InterPro" id="IPR000182">
    <property type="entry name" value="GNAT_dom"/>
</dbReference>
<gene>
    <name evidence="5" type="ORF">P9850_07355</name>
    <name evidence="4" type="ORF">PNH38_16685</name>
</gene>
<dbReference type="InterPro" id="IPR016181">
    <property type="entry name" value="Acyl_CoA_acyltransferase"/>
</dbReference>
<keyword evidence="2" id="KW-0012">Acyltransferase</keyword>
<protein>
    <submittedName>
        <fullName evidence="5">GNAT family N-acetyltransferase</fullName>
    </submittedName>
</protein>
<sequence>MKITQTTDYKTIAALNKHVHDLHVALYPRHFKKYDAEAMKRFFQSVIHQPHFIFLLLEENEQACGYAWLEIRTHPENIFFQSYQSIYVHQISISESVRNKGYGTQLMEYIYQLAQDKGIYLVELDYWSKNEVAKNFYAKQGFQVYRELVYKELAPRHLSEDHA</sequence>
<reference evidence="5 7" key="2">
    <citation type="submission" date="2023-03" db="EMBL/GenBank/DDBJ databases">
        <title>Bacillus Genome Sequencing.</title>
        <authorList>
            <person name="Dunlap C."/>
        </authorList>
    </citation>
    <scope>NUCLEOTIDE SEQUENCE [LARGE SCALE GENOMIC DNA]</scope>
    <source>
        <strain evidence="5 7">NRS-38</strain>
    </source>
</reference>
<evidence type="ECO:0000313" key="7">
    <source>
        <dbReference type="Proteomes" id="UP001339962"/>
    </source>
</evidence>
<dbReference type="RefSeq" id="WP_066147491.1">
    <property type="nucleotide sequence ID" value="NZ_JACIDF010000001.1"/>
</dbReference>
<feature type="domain" description="N-acetyltransferase" evidence="3">
    <location>
        <begin position="10"/>
        <end position="163"/>
    </location>
</feature>
<dbReference type="Proteomes" id="UP001339962">
    <property type="component" value="Unassembled WGS sequence"/>
</dbReference>
<dbReference type="PANTHER" id="PTHR42919:SF8">
    <property type="entry name" value="N-ALPHA-ACETYLTRANSFERASE 50"/>
    <property type="match status" value="1"/>
</dbReference>
<reference evidence="4 6" key="1">
    <citation type="submission" date="2023-01" db="EMBL/GenBank/DDBJ databases">
        <title>Genome-based reclassification of Anoxybacillus geothermalis as a later heterotypic synonym of Anoxybacillus rupiensis.</title>
        <authorList>
            <person name="Inan Bektas K."/>
            <person name="Canakci S."/>
            <person name="Belduz A.A."/>
            <person name="Guler H.H."/>
        </authorList>
    </citation>
    <scope>NUCLEOTIDE SEQUENCE [LARGE SCALE GENOMIC DNA]</scope>
    <source>
        <strain evidence="4 6">DSM 17127</strain>
    </source>
</reference>
<keyword evidence="6" id="KW-1185">Reference proteome</keyword>
<dbReference type="SUPFAM" id="SSF55729">
    <property type="entry name" value="Acyl-CoA N-acyltransferases (Nat)"/>
    <property type="match status" value="1"/>
</dbReference>
<accession>A0ABD5IVI1</accession>
<dbReference type="AlphaFoldDB" id="A0ABD5IVI1"/>
<evidence type="ECO:0000313" key="4">
    <source>
        <dbReference type="EMBL" id="MDE8565483.1"/>
    </source>
</evidence>
<dbReference type="Gene3D" id="3.40.630.30">
    <property type="match status" value="1"/>
</dbReference>
<keyword evidence="1" id="KW-0808">Transferase</keyword>
<dbReference type="Pfam" id="PF00583">
    <property type="entry name" value="Acetyltransf_1"/>
    <property type="match status" value="1"/>
</dbReference>
<dbReference type="CDD" id="cd04301">
    <property type="entry name" value="NAT_SF"/>
    <property type="match status" value="1"/>
</dbReference>
<evidence type="ECO:0000313" key="6">
    <source>
        <dbReference type="Proteomes" id="UP001213979"/>
    </source>
</evidence>
<organism evidence="5 7">
    <name type="scientific">Anoxybacteroides rupiense</name>
    <dbReference type="NCBI Taxonomy" id="311460"/>
    <lineage>
        <taxon>Bacteria</taxon>
        <taxon>Bacillati</taxon>
        <taxon>Bacillota</taxon>
        <taxon>Bacilli</taxon>
        <taxon>Bacillales</taxon>
        <taxon>Anoxybacillaceae</taxon>
        <taxon>Anoxybacteroides</taxon>
    </lineage>
</organism>
<dbReference type="InterPro" id="IPR051556">
    <property type="entry name" value="N-term/lysine_N-AcTrnsfr"/>
</dbReference>
<proteinExistence type="predicted"/>
<name>A0ABD5IVI1_9BACL</name>
<evidence type="ECO:0000313" key="5">
    <source>
        <dbReference type="EMBL" id="MED5051679.1"/>
    </source>
</evidence>
<dbReference type="GO" id="GO:0016746">
    <property type="term" value="F:acyltransferase activity"/>
    <property type="evidence" value="ECO:0007669"/>
    <property type="project" value="UniProtKB-KW"/>
</dbReference>
<dbReference type="PANTHER" id="PTHR42919">
    <property type="entry name" value="N-ALPHA-ACETYLTRANSFERASE"/>
    <property type="match status" value="1"/>
</dbReference>